<protein>
    <submittedName>
        <fullName evidence="1">Uncharacterized protein</fullName>
    </submittedName>
</protein>
<evidence type="ECO:0000313" key="2">
    <source>
        <dbReference type="Proteomes" id="UP000708208"/>
    </source>
</evidence>
<proteinExistence type="predicted"/>
<organism evidence="1 2">
    <name type="scientific">Allacma fusca</name>
    <dbReference type="NCBI Taxonomy" id="39272"/>
    <lineage>
        <taxon>Eukaryota</taxon>
        <taxon>Metazoa</taxon>
        <taxon>Ecdysozoa</taxon>
        <taxon>Arthropoda</taxon>
        <taxon>Hexapoda</taxon>
        <taxon>Collembola</taxon>
        <taxon>Symphypleona</taxon>
        <taxon>Sminthuridae</taxon>
        <taxon>Allacma</taxon>
    </lineage>
</organism>
<name>A0A8J2JYK6_9HEXA</name>
<dbReference type="EMBL" id="CAJVCH010041815">
    <property type="protein sequence ID" value="CAG7716873.1"/>
    <property type="molecule type" value="Genomic_DNA"/>
</dbReference>
<feature type="non-terminal residue" evidence="1">
    <location>
        <position position="1"/>
    </location>
</feature>
<comment type="caution">
    <text evidence="1">The sequence shown here is derived from an EMBL/GenBank/DDBJ whole genome shotgun (WGS) entry which is preliminary data.</text>
</comment>
<gene>
    <name evidence="1" type="ORF">AFUS01_LOCUS6359</name>
</gene>
<reference evidence="1" key="1">
    <citation type="submission" date="2021-06" db="EMBL/GenBank/DDBJ databases">
        <authorList>
            <person name="Hodson N. C."/>
            <person name="Mongue J. A."/>
            <person name="Jaron S. K."/>
        </authorList>
    </citation>
    <scope>NUCLEOTIDE SEQUENCE</scope>
</reference>
<accession>A0A8J2JYK6</accession>
<dbReference type="AlphaFoldDB" id="A0A8J2JYK6"/>
<keyword evidence="2" id="KW-1185">Reference proteome</keyword>
<dbReference type="Proteomes" id="UP000708208">
    <property type="component" value="Unassembled WGS sequence"/>
</dbReference>
<evidence type="ECO:0000313" key="1">
    <source>
        <dbReference type="EMBL" id="CAG7716873.1"/>
    </source>
</evidence>
<sequence>MTLYHRLQAQSLQPSRFNVISNDELDGVVTTVLQQFPSRGYRRV</sequence>